<evidence type="ECO:0000259" key="1">
    <source>
        <dbReference type="SMART" id="SM00829"/>
    </source>
</evidence>
<feature type="domain" description="Enoyl reductase (ER)" evidence="1">
    <location>
        <begin position="11"/>
        <end position="316"/>
    </location>
</feature>
<protein>
    <submittedName>
        <fullName evidence="2">NAD(P)-dependent alcohol dehydrogenase</fullName>
    </submittedName>
</protein>
<dbReference type="PANTHER" id="PTHR11695">
    <property type="entry name" value="ALCOHOL DEHYDROGENASE RELATED"/>
    <property type="match status" value="1"/>
</dbReference>
<dbReference type="InterPro" id="IPR011032">
    <property type="entry name" value="GroES-like_sf"/>
</dbReference>
<keyword evidence="3" id="KW-1185">Reference proteome</keyword>
<dbReference type="PANTHER" id="PTHR11695:SF294">
    <property type="entry name" value="RETICULON-4-INTERACTING PROTEIN 1, MITOCHONDRIAL"/>
    <property type="match status" value="1"/>
</dbReference>
<dbReference type="SUPFAM" id="SSF51735">
    <property type="entry name" value="NAD(P)-binding Rossmann-fold domains"/>
    <property type="match status" value="1"/>
</dbReference>
<dbReference type="SMART" id="SM00829">
    <property type="entry name" value="PKS_ER"/>
    <property type="match status" value="1"/>
</dbReference>
<dbReference type="SUPFAM" id="SSF50129">
    <property type="entry name" value="GroES-like"/>
    <property type="match status" value="1"/>
</dbReference>
<gene>
    <name evidence="2" type="ORF">Q5716_13830</name>
</gene>
<dbReference type="EMBL" id="JAUQUB010000004">
    <property type="protein sequence ID" value="MDO7883310.1"/>
    <property type="molecule type" value="Genomic_DNA"/>
</dbReference>
<proteinExistence type="predicted"/>
<dbReference type="InterPro" id="IPR050700">
    <property type="entry name" value="YIM1/Zinc_Alcohol_DH_Fams"/>
</dbReference>
<dbReference type="Gene3D" id="3.90.180.10">
    <property type="entry name" value="Medium-chain alcohol dehydrogenases, catalytic domain"/>
    <property type="match status" value="1"/>
</dbReference>
<dbReference type="RefSeq" id="WP_305003740.1">
    <property type="nucleotide sequence ID" value="NZ_JAUQUB010000004.1"/>
</dbReference>
<name>A0ABT9BQN9_9MICO</name>
<dbReference type="Proteomes" id="UP001241072">
    <property type="component" value="Unassembled WGS sequence"/>
</dbReference>
<evidence type="ECO:0000313" key="2">
    <source>
        <dbReference type="EMBL" id="MDO7883310.1"/>
    </source>
</evidence>
<dbReference type="InterPro" id="IPR036291">
    <property type="entry name" value="NAD(P)-bd_dom_sf"/>
</dbReference>
<reference evidence="2 3" key="1">
    <citation type="submission" date="2023-07" db="EMBL/GenBank/DDBJ databases">
        <title>Protaetiibacter sp. nov WY-16 isolated from soil.</title>
        <authorList>
            <person name="Liu B."/>
            <person name="Wan Y."/>
        </authorList>
    </citation>
    <scope>NUCLEOTIDE SEQUENCE [LARGE SCALE GENOMIC DNA]</scope>
    <source>
        <strain evidence="2 3">WY-16</strain>
    </source>
</reference>
<dbReference type="Gene3D" id="3.40.50.720">
    <property type="entry name" value="NAD(P)-binding Rossmann-like Domain"/>
    <property type="match status" value="1"/>
</dbReference>
<evidence type="ECO:0000313" key="3">
    <source>
        <dbReference type="Proteomes" id="UP001241072"/>
    </source>
</evidence>
<dbReference type="InterPro" id="IPR020843">
    <property type="entry name" value="ER"/>
</dbReference>
<sequence>MRAAIRERYGDPLDVVRVVDRPEPQLEPDRVLVEVAAGGLNSLDWRLTRATPRLVRASEGLRAPRDPRLGEDVSGTVVAVGSAVTRFAPGDRVFGQGRGAFAERVAPREKFLAPAPSAITLADAASLAVAGTTALQAIQFASGTGPGLGPGSRVLVIGAAGGVGTFAVQLAASTGAEVTGVCSGAKADFVRSQGAAHVIDYTTQDIAGEYDLIVELAVAAPLRRTASLLRPGGTLVLSSGDGGALLGPLPRIAAAAFDRRIRMLAAQTTTDSLLEVARLVDAGALRPVITDRYPLERAADAIAHLERGHTLGKVLLEP</sequence>
<dbReference type="CDD" id="cd08267">
    <property type="entry name" value="MDR1"/>
    <property type="match status" value="1"/>
</dbReference>
<comment type="caution">
    <text evidence="2">The sequence shown here is derived from an EMBL/GenBank/DDBJ whole genome shotgun (WGS) entry which is preliminary data.</text>
</comment>
<dbReference type="Pfam" id="PF08240">
    <property type="entry name" value="ADH_N"/>
    <property type="match status" value="1"/>
</dbReference>
<organism evidence="2 3">
    <name type="scientific">Antiquaquibacter soli</name>
    <dbReference type="NCBI Taxonomy" id="3064523"/>
    <lineage>
        <taxon>Bacteria</taxon>
        <taxon>Bacillati</taxon>
        <taxon>Actinomycetota</taxon>
        <taxon>Actinomycetes</taxon>
        <taxon>Micrococcales</taxon>
        <taxon>Microbacteriaceae</taxon>
        <taxon>Antiquaquibacter</taxon>
    </lineage>
</organism>
<dbReference type="InterPro" id="IPR013154">
    <property type="entry name" value="ADH-like_N"/>
</dbReference>
<accession>A0ABT9BQN9</accession>
<dbReference type="Pfam" id="PF13602">
    <property type="entry name" value="ADH_zinc_N_2"/>
    <property type="match status" value="1"/>
</dbReference>